<protein>
    <recommendedName>
        <fullName evidence="3">DUF4140 domain-containing protein</fullName>
    </recommendedName>
</protein>
<dbReference type="Proteomes" id="UP000773462">
    <property type="component" value="Unassembled WGS sequence"/>
</dbReference>
<evidence type="ECO:0000313" key="1">
    <source>
        <dbReference type="EMBL" id="MBP2109960.1"/>
    </source>
</evidence>
<keyword evidence="2" id="KW-1185">Reference proteome</keyword>
<evidence type="ECO:0000313" key="2">
    <source>
        <dbReference type="Proteomes" id="UP000773462"/>
    </source>
</evidence>
<gene>
    <name evidence="1" type="ORF">J2Z70_000099</name>
</gene>
<reference evidence="1 2" key="1">
    <citation type="submission" date="2021-03" db="EMBL/GenBank/DDBJ databases">
        <title>Genomic Encyclopedia of Type Strains, Phase IV (KMG-IV): sequencing the most valuable type-strain genomes for metagenomic binning, comparative biology and taxonomic classification.</title>
        <authorList>
            <person name="Goeker M."/>
        </authorList>
    </citation>
    <scope>NUCLEOTIDE SEQUENCE [LARGE SCALE GENOMIC DNA]</scope>
    <source>
        <strain evidence="1 2">DSM 101953</strain>
    </source>
</reference>
<evidence type="ECO:0008006" key="3">
    <source>
        <dbReference type="Google" id="ProtNLM"/>
    </source>
</evidence>
<dbReference type="EMBL" id="JAGGLV010000001">
    <property type="protein sequence ID" value="MBP2109960.1"/>
    <property type="molecule type" value="Genomic_DNA"/>
</dbReference>
<dbReference type="Pfam" id="PF20074">
    <property type="entry name" value="DUF6470"/>
    <property type="match status" value="1"/>
</dbReference>
<proteinExistence type="predicted"/>
<dbReference type="RefSeq" id="WP_245367889.1">
    <property type="nucleotide sequence ID" value="NZ_JAGGLV010000001.1"/>
</dbReference>
<sequence>MQPILQIRQTPARIGIDADIGSFSITQPKADVSITTTPGELSVQSTPPELIIDQTRARAAYNGGSVLDMNRRIYSGIQQLYLQAIARRVEQGTRMAEFFKPGNSIAEIYGTDTEPNSFPEPCGPASYDNVDLRYEARAPEINFRPATVDIQVERHRPETEYTRGKLDIYMQQHASVQFIPPELNVQM</sequence>
<accession>A0ABS4NKP0</accession>
<dbReference type="InterPro" id="IPR045527">
    <property type="entry name" value="DUF6470"/>
</dbReference>
<comment type="caution">
    <text evidence="1">The sequence shown here is derived from an EMBL/GenBank/DDBJ whole genome shotgun (WGS) entry which is preliminary data.</text>
</comment>
<name>A0ABS4NKP0_9BACL</name>
<organism evidence="1 2">
    <name type="scientific">Paenibacillus silagei</name>
    <dbReference type="NCBI Taxonomy" id="1670801"/>
    <lineage>
        <taxon>Bacteria</taxon>
        <taxon>Bacillati</taxon>
        <taxon>Bacillota</taxon>
        <taxon>Bacilli</taxon>
        <taxon>Bacillales</taxon>
        <taxon>Paenibacillaceae</taxon>
        <taxon>Paenibacillus</taxon>
    </lineage>
</organism>